<feature type="compositionally biased region" description="Basic and acidic residues" evidence="1">
    <location>
        <begin position="67"/>
        <end position="80"/>
    </location>
</feature>
<evidence type="ECO:0000256" key="2">
    <source>
        <dbReference type="SAM" id="Phobius"/>
    </source>
</evidence>
<reference evidence="4" key="1">
    <citation type="submission" date="2023-01" db="EMBL/GenBank/DDBJ databases">
        <authorList>
            <person name="Van Ghelder C."/>
            <person name="Rancurel C."/>
        </authorList>
    </citation>
    <scope>NUCLEOTIDE SEQUENCE</scope>
    <source>
        <strain evidence="4">CNCM I-4278</strain>
    </source>
</reference>
<evidence type="ECO:0000256" key="1">
    <source>
        <dbReference type="SAM" id="MobiDB-lite"/>
    </source>
</evidence>
<dbReference type="EMBL" id="CAOQHR010000008">
    <property type="protein sequence ID" value="CAI6338061.1"/>
    <property type="molecule type" value="Genomic_DNA"/>
</dbReference>
<protein>
    <recommendedName>
        <fullName evidence="3">CorA-like transporter domain-containing protein</fullName>
    </recommendedName>
</protein>
<accession>A0A9W4XUF6</accession>
<feature type="transmembrane region" description="Helical" evidence="2">
    <location>
        <begin position="545"/>
        <end position="566"/>
    </location>
</feature>
<organism evidence="4 5">
    <name type="scientific">Periconia digitata</name>
    <dbReference type="NCBI Taxonomy" id="1303443"/>
    <lineage>
        <taxon>Eukaryota</taxon>
        <taxon>Fungi</taxon>
        <taxon>Dikarya</taxon>
        <taxon>Ascomycota</taxon>
        <taxon>Pezizomycotina</taxon>
        <taxon>Dothideomycetes</taxon>
        <taxon>Pleosporomycetidae</taxon>
        <taxon>Pleosporales</taxon>
        <taxon>Massarineae</taxon>
        <taxon>Periconiaceae</taxon>
        <taxon>Periconia</taxon>
    </lineage>
</organism>
<evidence type="ECO:0000313" key="5">
    <source>
        <dbReference type="Proteomes" id="UP001152607"/>
    </source>
</evidence>
<keyword evidence="5" id="KW-1185">Reference proteome</keyword>
<proteinExistence type="predicted"/>
<dbReference type="InterPro" id="IPR058257">
    <property type="entry name" value="CorA-like_dom"/>
</dbReference>
<keyword evidence="2" id="KW-0812">Transmembrane</keyword>
<feature type="region of interest" description="Disordered" evidence="1">
    <location>
        <begin position="112"/>
        <end position="131"/>
    </location>
</feature>
<sequence>MATSRYLERTLFYDLSPTAEEYYTRSADAIFEKDERRSQVEVRLQSTIDPSFYERTGKPSIDPTASHNEDTHPEPIEKKKIPMKSGVLEQKREDATEITTHEARALTQDIGNSREGDDAWSFSSKASSTAPPIGLDHQLGSNPPMYPGPPKLNKIENLNTSMIRSFGKHTQHSFRVFYIRQRNSFSRLQITKEVFEELLSSCHVFPRLKEYVIGLGSKSSDSEVTPLPLKFRPLYESQDNSYHGFECSYLLRYAEHTNRGGDRRPYSFRQFAVYHRYKPNITTGCSTWILIGSSTRTEKRIEEFTHNTDDLMAANPFGLHTVFLDTAIASWLPFLRDLDKTVTYQSNKAVGISVGSDDDSPEFISIDFEDHQEMKVIEDQLAETILFLDSMLDTVTVFRDMYEQFREHHIDASRILGDSRNSSYNTDAVVFGLKEKAREIQHTRKIAVSLLSKVKNTRTLISSLLERAEGYSLQKLAKQGQDENTIMRRLAEKNNRDSSSMRVLTIITMIYLPCTIVSNFYSTQFVNQKELESGGTKLEYTQNTYIFFAISVPLTLLTISIWYVWINSEKIIHLLMDRIKTRNAGMGEEKDVFQQRVSLAELPR</sequence>
<dbReference type="Gene3D" id="1.20.58.340">
    <property type="entry name" value="Magnesium transport protein CorA, transmembrane region"/>
    <property type="match status" value="1"/>
</dbReference>
<feature type="compositionally biased region" description="Polar residues" evidence="1">
    <location>
        <begin position="121"/>
        <end position="130"/>
    </location>
</feature>
<keyword evidence="2" id="KW-1133">Transmembrane helix</keyword>
<keyword evidence="2" id="KW-0472">Membrane</keyword>
<dbReference type="Pfam" id="PF26616">
    <property type="entry name" value="CorA-like"/>
    <property type="match status" value="1"/>
</dbReference>
<feature type="transmembrane region" description="Helical" evidence="2">
    <location>
        <begin position="503"/>
        <end position="525"/>
    </location>
</feature>
<dbReference type="OrthoDB" id="5396681at2759"/>
<dbReference type="Proteomes" id="UP001152607">
    <property type="component" value="Unassembled WGS sequence"/>
</dbReference>
<evidence type="ECO:0000259" key="3">
    <source>
        <dbReference type="Pfam" id="PF26616"/>
    </source>
</evidence>
<comment type="caution">
    <text evidence="4">The sequence shown here is derived from an EMBL/GenBank/DDBJ whole genome shotgun (WGS) entry which is preliminary data.</text>
</comment>
<evidence type="ECO:0000313" key="4">
    <source>
        <dbReference type="EMBL" id="CAI6338061.1"/>
    </source>
</evidence>
<gene>
    <name evidence="4" type="ORF">PDIGIT_LOCUS11183</name>
</gene>
<feature type="region of interest" description="Disordered" evidence="1">
    <location>
        <begin position="52"/>
        <end position="81"/>
    </location>
</feature>
<feature type="domain" description="CorA-like transporter" evidence="3">
    <location>
        <begin position="153"/>
        <end position="349"/>
    </location>
</feature>
<dbReference type="AlphaFoldDB" id="A0A9W4XUF6"/>
<name>A0A9W4XUF6_9PLEO</name>